<dbReference type="GO" id="GO:0005886">
    <property type="term" value="C:plasma membrane"/>
    <property type="evidence" value="ECO:0007669"/>
    <property type="project" value="UniProtKB-SubCell"/>
</dbReference>
<reference evidence="7" key="1">
    <citation type="submission" date="2020-10" db="EMBL/GenBank/DDBJ databases">
        <authorList>
            <person name="Gilroy R."/>
        </authorList>
    </citation>
    <scope>NUCLEOTIDE SEQUENCE</scope>
    <source>
        <strain evidence="7">CHK191-8634</strain>
    </source>
</reference>
<comment type="similarity">
    <text evidence="2 6">Belongs to the 4-toluene sulfonate uptake permease (TSUP) (TC 2.A.102) family.</text>
</comment>
<sequence>MKGFVIPVLAGALTGILTGAGVGGGTLLVLYLTAAASFEQGQAQGVNLLYFLATAPPALYYHLKNRRVEVKAGLWAAAAGCAAALLGACLSQMAGEELLHRLFGGLWIVIGVKELFFAKEKK</sequence>
<dbReference type="PANTHER" id="PTHR43701">
    <property type="entry name" value="MEMBRANE TRANSPORTER PROTEIN MJ0441-RELATED"/>
    <property type="match status" value="1"/>
</dbReference>
<dbReference type="InterPro" id="IPR002781">
    <property type="entry name" value="TM_pro_TauE-like"/>
</dbReference>
<evidence type="ECO:0000256" key="4">
    <source>
        <dbReference type="ARBA" id="ARBA00022989"/>
    </source>
</evidence>
<dbReference type="Pfam" id="PF01925">
    <property type="entry name" value="TauE"/>
    <property type="match status" value="1"/>
</dbReference>
<reference evidence="7" key="2">
    <citation type="journal article" date="2021" name="PeerJ">
        <title>Extensive microbial diversity within the chicken gut microbiome revealed by metagenomics and culture.</title>
        <authorList>
            <person name="Gilroy R."/>
            <person name="Ravi A."/>
            <person name="Getino M."/>
            <person name="Pursley I."/>
            <person name="Horton D.L."/>
            <person name="Alikhan N.F."/>
            <person name="Baker D."/>
            <person name="Gharbi K."/>
            <person name="Hall N."/>
            <person name="Watson M."/>
            <person name="Adriaenssens E.M."/>
            <person name="Foster-Nyarko E."/>
            <person name="Jarju S."/>
            <person name="Secka A."/>
            <person name="Antonio M."/>
            <person name="Oren A."/>
            <person name="Chaudhuri R.R."/>
            <person name="La Ragione R."/>
            <person name="Hildebrand F."/>
            <person name="Pallen M.J."/>
        </authorList>
    </citation>
    <scope>NUCLEOTIDE SEQUENCE</scope>
    <source>
        <strain evidence="7">CHK191-8634</strain>
    </source>
</reference>
<dbReference type="PANTHER" id="PTHR43701:SF2">
    <property type="entry name" value="MEMBRANE TRANSPORTER PROTEIN YJNA-RELATED"/>
    <property type="match status" value="1"/>
</dbReference>
<comment type="subcellular location">
    <subcellularLocation>
        <location evidence="6">Cell membrane</location>
        <topology evidence="6">Multi-pass membrane protein</topology>
    </subcellularLocation>
    <subcellularLocation>
        <location evidence="1">Membrane</location>
        <topology evidence="1">Multi-pass membrane protein</topology>
    </subcellularLocation>
</comment>
<proteinExistence type="inferred from homology"/>
<organism evidence="7 8">
    <name type="scientific">Candidatus Ventrousia excrementavium</name>
    <dbReference type="NCBI Taxonomy" id="2840961"/>
    <lineage>
        <taxon>Bacteria</taxon>
        <taxon>Bacillati</taxon>
        <taxon>Bacillota</taxon>
        <taxon>Clostridia</taxon>
        <taxon>Eubacteriales</taxon>
        <taxon>Clostridiaceae</taxon>
        <taxon>Clostridiaceae incertae sedis</taxon>
        <taxon>Candidatus Ventrousia</taxon>
    </lineage>
</organism>
<evidence type="ECO:0000256" key="1">
    <source>
        <dbReference type="ARBA" id="ARBA00004141"/>
    </source>
</evidence>
<accession>A0A9D1LKH1</accession>
<evidence type="ECO:0000256" key="5">
    <source>
        <dbReference type="ARBA" id="ARBA00023136"/>
    </source>
</evidence>
<evidence type="ECO:0000256" key="2">
    <source>
        <dbReference type="ARBA" id="ARBA00009142"/>
    </source>
</evidence>
<evidence type="ECO:0000313" key="8">
    <source>
        <dbReference type="Proteomes" id="UP000824073"/>
    </source>
</evidence>
<name>A0A9D1LKH1_9CLOT</name>
<protein>
    <recommendedName>
        <fullName evidence="6">Probable membrane transporter protein</fullName>
    </recommendedName>
</protein>
<evidence type="ECO:0000256" key="3">
    <source>
        <dbReference type="ARBA" id="ARBA00022692"/>
    </source>
</evidence>
<keyword evidence="4 6" id="KW-1133">Transmembrane helix</keyword>
<keyword evidence="5 6" id="KW-0472">Membrane</keyword>
<keyword evidence="3 6" id="KW-0812">Transmembrane</keyword>
<gene>
    <name evidence="7" type="ORF">IAB67_06825</name>
</gene>
<feature type="transmembrane region" description="Helical" evidence="6">
    <location>
        <begin position="99"/>
        <end position="118"/>
    </location>
</feature>
<comment type="caution">
    <text evidence="7">The sequence shown here is derived from an EMBL/GenBank/DDBJ whole genome shotgun (WGS) entry which is preliminary data.</text>
</comment>
<dbReference type="InterPro" id="IPR051598">
    <property type="entry name" value="TSUP/Inactive_protease-like"/>
</dbReference>
<evidence type="ECO:0000256" key="6">
    <source>
        <dbReference type="RuleBase" id="RU363041"/>
    </source>
</evidence>
<dbReference type="AlphaFoldDB" id="A0A9D1LKH1"/>
<feature type="transmembrane region" description="Helical" evidence="6">
    <location>
        <begin position="73"/>
        <end position="93"/>
    </location>
</feature>
<evidence type="ECO:0000313" key="7">
    <source>
        <dbReference type="EMBL" id="HIU43993.1"/>
    </source>
</evidence>
<keyword evidence="6" id="KW-1003">Cell membrane</keyword>
<dbReference type="Proteomes" id="UP000824073">
    <property type="component" value="Unassembled WGS sequence"/>
</dbReference>
<dbReference type="EMBL" id="DVMR01000053">
    <property type="protein sequence ID" value="HIU43993.1"/>
    <property type="molecule type" value="Genomic_DNA"/>
</dbReference>